<dbReference type="AlphaFoldDB" id="A0A1T4RZH5"/>
<evidence type="ECO:0000313" key="1">
    <source>
        <dbReference type="EMBL" id="SKA21345.1"/>
    </source>
</evidence>
<gene>
    <name evidence="1" type="ORF">SAMN02745202_02508</name>
</gene>
<organism evidence="1 2">
    <name type="scientific">Segatella oulorum</name>
    <dbReference type="NCBI Taxonomy" id="28136"/>
    <lineage>
        <taxon>Bacteria</taxon>
        <taxon>Pseudomonadati</taxon>
        <taxon>Bacteroidota</taxon>
        <taxon>Bacteroidia</taxon>
        <taxon>Bacteroidales</taxon>
        <taxon>Prevotellaceae</taxon>
        <taxon>Segatella</taxon>
    </lineage>
</organism>
<name>A0A1T4RZH5_9BACT</name>
<proteinExistence type="predicted"/>
<dbReference type="Proteomes" id="UP000190065">
    <property type="component" value="Unassembled WGS sequence"/>
</dbReference>
<dbReference type="EMBL" id="FUXK01000044">
    <property type="protein sequence ID" value="SKA21345.1"/>
    <property type="molecule type" value="Genomic_DNA"/>
</dbReference>
<sequence length="61" mass="7169">MNSTHKNIQYSQYNNPINRIKYMIRIPTFGDVPYSQVKGLKITIAYSAYERDNTKRQTKIG</sequence>
<reference evidence="1 2" key="1">
    <citation type="submission" date="2017-02" db="EMBL/GenBank/DDBJ databases">
        <authorList>
            <person name="Peterson S.W."/>
        </authorList>
    </citation>
    <scope>NUCLEOTIDE SEQUENCE [LARGE SCALE GENOMIC DNA]</scope>
    <source>
        <strain evidence="1 2">ATCC 43324</strain>
    </source>
</reference>
<protein>
    <submittedName>
        <fullName evidence="1">Uncharacterized protein</fullName>
    </submittedName>
</protein>
<evidence type="ECO:0000313" key="2">
    <source>
        <dbReference type="Proteomes" id="UP000190065"/>
    </source>
</evidence>
<accession>A0A1T4RZH5</accession>